<dbReference type="PANTHER" id="PTHR47618:SF2">
    <property type="entry name" value="CYCLIC-DI-AMP PHOSPHODIESTERASE GDPP"/>
    <property type="match status" value="1"/>
</dbReference>
<evidence type="ECO:0000313" key="3">
    <source>
        <dbReference type="Proteomes" id="UP000046155"/>
    </source>
</evidence>
<proteinExistence type="predicted"/>
<dbReference type="Pfam" id="PF02272">
    <property type="entry name" value="DHHA1"/>
    <property type="match status" value="1"/>
</dbReference>
<dbReference type="Gene3D" id="3.90.1640.10">
    <property type="entry name" value="inorganic pyrophosphatase (n-terminal core)"/>
    <property type="match status" value="1"/>
</dbReference>
<dbReference type="OrthoDB" id="9759476at2"/>
<dbReference type="SUPFAM" id="SSF64182">
    <property type="entry name" value="DHH phosphoesterases"/>
    <property type="match status" value="1"/>
</dbReference>
<accession>A0A0B7MBB5</accession>
<sequence>MTGLIVDTKRFTFSTSDRTFRIAAQLMEAGADQALLRELFTDKLEVMLYRARILQNVELAFGRFAVAGYDEPMDGARVAASRAADTLLEIAGVAASFAFYPLDGGVGVSARSAGSVNVHRIMEKMGGGGHFSVAAAQLKGVTMREAHSQLLEILKEEQEEE</sequence>
<dbReference type="PANTHER" id="PTHR47618">
    <property type="entry name" value="BIFUNCTIONAL OLIGORIBONUCLEASE AND PAP PHOSPHATASE NRNA"/>
    <property type="match status" value="1"/>
</dbReference>
<dbReference type="EMBL" id="CDRZ01000029">
    <property type="protein sequence ID" value="CEO87789.1"/>
    <property type="molecule type" value="Genomic_DNA"/>
</dbReference>
<keyword evidence="3" id="KW-1185">Reference proteome</keyword>
<dbReference type="Proteomes" id="UP000046155">
    <property type="component" value="Unassembled WGS sequence"/>
</dbReference>
<protein>
    <submittedName>
        <fullName evidence="2">Phosphoesterase RecJ domain protein</fullName>
    </submittedName>
</protein>
<gene>
    <name evidence="2" type="ORF">SSCH_1240005</name>
</gene>
<dbReference type="InterPro" id="IPR003156">
    <property type="entry name" value="DHHA1_dom"/>
</dbReference>
<dbReference type="GO" id="GO:0003676">
    <property type="term" value="F:nucleic acid binding"/>
    <property type="evidence" value="ECO:0007669"/>
    <property type="project" value="InterPro"/>
</dbReference>
<feature type="domain" description="DHHA1" evidence="1">
    <location>
        <begin position="79"/>
        <end position="156"/>
    </location>
</feature>
<evidence type="ECO:0000259" key="1">
    <source>
        <dbReference type="Pfam" id="PF02272"/>
    </source>
</evidence>
<dbReference type="InterPro" id="IPR051319">
    <property type="entry name" value="Oligoribo/pAp-PDE_c-di-AMP_PDE"/>
</dbReference>
<dbReference type="AlphaFoldDB" id="A0A0B7MBB5"/>
<name>A0A0B7MBB5_9FIRM</name>
<reference evidence="3" key="1">
    <citation type="submission" date="2015-01" db="EMBL/GenBank/DDBJ databases">
        <authorList>
            <person name="Manzoor Shahid"/>
            <person name="Zubair Saima"/>
        </authorList>
    </citation>
    <scope>NUCLEOTIDE SEQUENCE [LARGE SCALE GENOMIC DNA]</scope>
    <source>
        <strain evidence="3">Sp3</strain>
    </source>
</reference>
<dbReference type="InterPro" id="IPR038763">
    <property type="entry name" value="DHH_sf"/>
</dbReference>
<organism evidence="2 3">
    <name type="scientific">Syntrophaceticus schinkii</name>
    <dbReference type="NCBI Taxonomy" id="499207"/>
    <lineage>
        <taxon>Bacteria</taxon>
        <taxon>Bacillati</taxon>
        <taxon>Bacillota</taxon>
        <taxon>Clostridia</taxon>
        <taxon>Thermoanaerobacterales</taxon>
        <taxon>Thermoanaerobacterales Family III. Incertae Sedis</taxon>
        <taxon>Syntrophaceticus</taxon>
    </lineage>
</organism>
<dbReference type="Gene3D" id="3.10.310.30">
    <property type="match status" value="1"/>
</dbReference>
<evidence type="ECO:0000313" key="2">
    <source>
        <dbReference type="EMBL" id="CEO87789.1"/>
    </source>
</evidence>